<organism evidence="1 2">
    <name type="scientific">Cuscuta europaea</name>
    <name type="common">European dodder</name>
    <dbReference type="NCBI Taxonomy" id="41803"/>
    <lineage>
        <taxon>Eukaryota</taxon>
        <taxon>Viridiplantae</taxon>
        <taxon>Streptophyta</taxon>
        <taxon>Embryophyta</taxon>
        <taxon>Tracheophyta</taxon>
        <taxon>Spermatophyta</taxon>
        <taxon>Magnoliopsida</taxon>
        <taxon>eudicotyledons</taxon>
        <taxon>Gunneridae</taxon>
        <taxon>Pentapetalae</taxon>
        <taxon>asterids</taxon>
        <taxon>lamiids</taxon>
        <taxon>Solanales</taxon>
        <taxon>Convolvulaceae</taxon>
        <taxon>Cuscuteae</taxon>
        <taxon>Cuscuta</taxon>
        <taxon>Cuscuta subgen. Cuscuta</taxon>
    </lineage>
</organism>
<dbReference type="AlphaFoldDB" id="A0A9P0YZF7"/>
<accession>A0A9P0YZF7</accession>
<dbReference type="EMBL" id="CAMAPE010000016">
    <property type="protein sequence ID" value="CAH9082901.1"/>
    <property type="molecule type" value="Genomic_DNA"/>
</dbReference>
<comment type="caution">
    <text evidence="1">The sequence shown here is derived from an EMBL/GenBank/DDBJ whole genome shotgun (WGS) entry which is preliminary data.</text>
</comment>
<evidence type="ECO:0000313" key="1">
    <source>
        <dbReference type="EMBL" id="CAH9082901.1"/>
    </source>
</evidence>
<keyword evidence="2" id="KW-1185">Reference proteome</keyword>
<evidence type="ECO:0000313" key="2">
    <source>
        <dbReference type="Proteomes" id="UP001152484"/>
    </source>
</evidence>
<gene>
    <name evidence="1" type="ORF">CEURO_LOCUS8456</name>
</gene>
<reference evidence="1" key="1">
    <citation type="submission" date="2022-07" db="EMBL/GenBank/DDBJ databases">
        <authorList>
            <person name="Macas J."/>
            <person name="Novak P."/>
            <person name="Neumann P."/>
        </authorList>
    </citation>
    <scope>NUCLEOTIDE SEQUENCE</scope>
</reference>
<protein>
    <submittedName>
        <fullName evidence="1">Uncharacterized protein</fullName>
    </submittedName>
</protein>
<name>A0A9P0YZF7_CUSEU</name>
<sequence length="115" mass="12212">MGHARDDREVLGFAINTAKKTDRSGVFVATVIFPAMRSLDASKSLGTWSGGGSDPGMLRKEADEAMVPSHAVALLLVEVAELIGHTLLRWMEGLPHLSLADSILTKIRQGGSGSK</sequence>
<dbReference type="Proteomes" id="UP001152484">
    <property type="component" value="Unassembled WGS sequence"/>
</dbReference>
<proteinExistence type="predicted"/>